<dbReference type="eggNOG" id="COG0438">
    <property type="taxonomic scope" value="Bacteria"/>
</dbReference>
<dbReference type="GO" id="GO:0016757">
    <property type="term" value="F:glycosyltransferase activity"/>
    <property type="evidence" value="ECO:0007669"/>
    <property type="project" value="InterPro"/>
</dbReference>
<name>F2LEL5_BURGS</name>
<evidence type="ECO:0000313" key="3">
    <source>
        <dbReference type="EMBL" id="AEA60674.1"/>
    </source>
</evidence>
<reference evidence="3 4" key="1">
    <citation type="journal article" date="2011" name="J. Bacteriol.">
        <title>Complete genome sequence of Burkholderia gladioli BSR3.</title>
        <authorList>
            <person name="Seo Y.S."/>
            <person name="Lim J."/>
            <person name="Choi B.S."/>
            <person name="Kim H."/>
            <person name="Goo E."/>
            <person name="Lee B."/>
            <person name="Lim J.S."/>
            <person name="Choi I.Y."/>
            <person name="Moon J.S."/>
            <person name="Kim J."/>
            <person name="Hwang I."/>
        </authorList>
    </citation>
    <scope>NUCLEOTIDE SEQUENCE [LARGE SCALE GENOMIC DNA]</scope>
    <source>
        <strain evidence="3 4">BSR3</strain>
    </source>
</reference>
<protein>
    <submittedName>
        <fullName evidence="3">Glycosyl transferase group 1</fullName>
    </submittedName>
</protein>
<evidence type="ECO:0000256" key="1">
    <source>
        <dbReference type="ARBA" id="ARBA00022679"/>
    </source>
</evidence>
<dbReference type="Pfam" id="PF00534">
    <property type="entry name" value="Glycos_transf_1"/>
    <property type="match status" value="1"/>
</dbReference>
<keyword evidence="4" id="KW-1185">Reference proteome</keyword>
<dbReference type="EMBL" id="CP002599">
    <property type="protein sequence ID" value="AEA60674.1"/>
    <property type="molecule type" value="Genomic_DNA"/>
</dbReference>
<evidence type="ECO:0000313" key="4">
    <source>
        <dbReference type="Proteomes" id="UP000008316"/>
    </source>
</evidence>
<dbReference type="AlphaFoldDB" id="F2LEL5"/>
<proteinExistence type="predicted"/>
<dbReference type="CDD" id="cd03809">
    <property type="entry name" value="GT4_MtfB-like"/>
    <property type="match status" value="1"/>
</dbReference>
<dbReference type="Proteomes" id="UP000008316">
    <property type="component" value="Chromosome 1"/>
</dbReference>
<dbReference type="GO" id="GO:0009103">
    <property type="term" value="P:lipopolysaccharide biosynthetic process"/>
    <property type="evidence" value="ECO:0007669"/>
    <property type="project" value="TreeGrafter"/>
</dbReference>
<dbReference type="Gene3D" id="3.40.50.2000">
    <property type="entry name" value="Glycogen Phosphorylase B"/>
    <property type="match status" value="1"/>
</dbReference>
<dbReference type="SUPFAM" id="SSF53756">
    <property type="entry name" value="UDP-Glycosyltransferase/glycogen phosphorylase"/>
    <property type="match status" value="1"/>
</dbReference>
<keyword evidence="1 3" id="KW-0808">Transferase</keyword>
<dbReference type="HOGENOM" id="CLU_009583_27_2_4"/>
<evidence type="ECO:0000259" key="2">
    <source>
        <dbReference type="Pfam" id="PF00534"/>
    </source>
</evidence>
<dbReference type="STRING" id="999541.bgla_1g20350"/>
<dbReference type="KEGG" id="bgd:bgla_1g20350"/>
<sequence length="369" mass="40111">MSISNQPGRISVNGRFLLRPATGVDRFAYEIMRSIDELLAEAHPAVAGLAVELLVPEGPRRIVNPFGRIAMRTVPGRRGQAWEQWALPGAARGSLLLNLCNSAPLFLRNQIAVIHDAAPVRVPDSYSRAFRSWYRLMAPCVGRAAKRIVTVSRFSRGELIDAYRIPGRKIGVISESGEHMLRHDEDQAILARHGIGARPFVLAVSSLNRHKNFRLVIDALRHLGQADFDVVVAGGTDPAVYGHGASALPDYVKHVGFVSDGELKALFRRATCFVHPSRYEGFGLPPVEAMTLGCPIVVADLPAVREACGEAAIYVSPDDPAALAAALLRVAGDAGQREAMRARGLARARELTWRDSAMQLIGEIRPCIA</sequence>
<dbReference type="InterPro" id="IPR001296">
    <property type="entry name" value="Glyco_trans_1"/>
</dbReference>
<accession>F2LEL5</accession>
<dbReference type="PANTHER" id="PTHR46401">
    <property type="entry name" value="GLYCOSYLTRANSFERASE WBBK-RELATED"/>
    <property type="match status" value="1"/>
</dbReference>
<dbReference type="PANTHER" id="PTHR46401:SF2">
    <property type="entry name" value="GLYCOSYLTRANSFERASE WBBK-RELATED"/>
    <property type="match status" value="1"/>
</dbReference>
<feature type="domain" description="Glycosyl transferase family 1" evidence="2">
    <location>
        <begin position="194"/>
        <end position="344"/>
    </location>
</feature>
<organism evidence="3 4">
    <name type="scientific">Burkholderia gladioli (strain BSR3)</name>
    <dbReference type="NCBI Taxonomy" id="999541"/>
    <lineage>
        <taxon>Bacteria</taxon>
        <taxon>Pseudomonadati</taxon>
        <taxon>Pseudomonadota</taxon>
        <taxon>Betaproteobacteria</taxon>
        <taxon>Burkholderiales</taxon>
        <taxon>Burkholderiaceae</taxon>
        <taxon>Burkholderia</taxon>
    </lineage>
</organism>
<gene>
    <name evidence="3" type="ordered locus">bgla_1g20350</name>
</gene>